<organism evidence="2 3">
    <name type="scientific">Burkholderia stabilis</name>
    <dbReference type="NCBI Taxonomy" id="95485"/>
    <lineage>
        <taxon>Bacteria</taxon>
        <taxon>Pseudomonadati</taxon>
        <taxon>Pseudomonadota</taxon>
        <taxon>Betaproteobacteria</taxon>
        <taxon>Burkholderiales</taxon>
        <taxon>Burkholderiaceae</taxon>
        <taxon>Burkholderia</taxon>
        <taxon>Burkholderia cepacia complex</taxon>
    </lineage>
</organism>
<dbReference type="RefSeq" id="WP_122167828.1">
    <property type="nucleotide sequence ID" value="NZ_LR025742.1"/>
</dbReference>
<proteinExistence type="predicted"/>
<reference evidence="2 3" key="1">
    <citation type="submission" date="2017-11" db="EMBL/GenBank/DDBJ databases">
        <authorList>
            <person name="Seth-Smith MB H."/>
        </authorList>
    </citation>
    <scope>NUCLEOTIDE SEQUENCE [LARGE SCALE GENOMIC DNA]</scope>
    <source>
        <strain evidence="2">E</strain>
    </source>
</reference>
<accession>A0AAJ5N5T6</accession>
<keyword evidence="1" id="KW-1133">Transmembrane helix</keyword>
<protein>
    <submittedName>
        <fullName evidence="2">Uncharacterized protein</fullName>
    </submittedName>
</protein>
<evidence type="ECO:0000313" key="2">
    <source>
        <dbReference type="EMBL" id="VBB12152.1"/>
    </source>
</evidence>
<evidence type="ECO:0000313" key="3">
    <source>
        <dbReference type="Proteomes" id="UP000268684"/>
    </source>
</evidence>
<dbReference type="EMBL" id="LR025742">
    <property type="protein sequence ID" value="VBB12152.1"/>
    <property type="molecule type" value="Genomic_DNA"/>
</dbReference>
<keyword evidence="3" id="KW-1185">Reference proteome</keyword>
<feature type="transmembrane region" description="Helical" evidence="1">
    <location>
        <begin position="6"/>
        <end position="24"/>
    </location>
</feature>
<dbReference type="GeneID" id="71054774"/>
<keyword evidence="1" id="KW-0472">Membrane</keyword>
<keyword evidence="1" id="KW-0812">Transmembrane</keyword>
<name>A0AAJ5N5T6_9BURK</name>
<dbReference type="Proteomes" id="UP000268684">
    <property type="component" value="Chromosome I"/>
</dbReference>
<gene>
    <name evidence="2" type="ORF">BSTAB16_2310</name>
</gene>
<evidence type="ECO:0000256" key="1">
    <source>
        <dbReference type="SAM" id="Phobius"/>
    </source>
</evidence>
<sequence length="284" mass="31630">MKRTWGISIFFIVMVLGYFGYRSLTERPPLPKKSSEAVSNISSQSAINADHNAIMRDGEISIPQKYQLTQATVSGNFQTDQDLRNSFSGSDRLIMDDFYGKFDQNAIAFTKPEQYDWLVRNGYPMPQDVIAAQKMNIDELGNLVDQGNIKASYFYLMREVYGKNGENVLDKINKTGFDSQWSQRLINAEKLVRSSGSPFAGYIVAARAAKEGNNAEGVYAGYALASVMGDTRALNALAHAENVNTQSLMSALSVQMDMMRLANPNVFAGKPTEFPDRYSVGIRY</sequence>
<dbReference type="AlphaFoldDB" id="A0AAJ5N5T6"/>